<evidence type="ECO:0000256" key="9">
    <source>
        <dbReference type="ARBA" id="ARBA00039658"/>
    </source>
</evidence>
<keyword evidence="3" id="KW-0808">Transferase</keyword>
<dbReference type="CDD" id="cd22265">
    <property type="entry name" value="UDM1_RNF168"/>
    <property type="match status" value="1"/>
</dbReference>
<dbReference type="InterPro" id="IPR038269">
    <property type="entry name" value="SCAN_sf"/>
</dbReference>
<dbReference type="PROSITE" id="PS50878">
    <property type="entry name" value="RT_POL"/>
    <property type="match status" value="1"/>
</dbReference>
<dbReference type="InterPro" id="IPR001584">
    <property type="entry name" value="Integrase_cat-core"/>
</dbReference>
<evidence type="ECO:0000259" key="11">
    <source>
        <dbReference type="PROSITE" id="PS50804"/>
    </source>
</evidence>
<dbReference type="PROSITE" id="PS50804">
    <property type="entry name" value="SCAN_BOX"/>
    <property type="match status" value="1"/>
</dbReference>
<dbReference type="InterPro" id="IPR003309">
    <property type="entry name" value="SCAN_dom"/>
</dbReference>
<sequence length="1571" mass="175370">MSTLEQFLESPSEILFVALTKDQLNSVADHYDIQLPKTALKKEDLVREVRARLVEMQVLPGRPSGHPEVSDAGSSDQTPPMASSSLSYDQQVQLLQLQHEFKMKQMRLEAEMKSLEKGKEREFEIERLRQAGLEKDKERGLEAERLRQAEQQREVERTRLQLVAEGKLGNAASAPQSLASMIKFLPKFNERDPDVFFSLFENIASEQRWSDNDKILLLQTLLIGRGQQAFVALPTSERKVYQSVRTAVLKSYELIPEAYRQRFRSWKKSDKQTYSEWVGDLSSFFHRWLTAENVSSFEGLCNLIILEQFKNTLPDRITTYLNENKASIPSEAAILADNFSLTHTIPSRVFCSDTIRRGVRPSGVRVDADTNSNVVLHRKPPGFDREKDCNYCFGRGHWKKNCPILLDRDKGKADAGKVGVCAASVPARSKRRSERAPVKKVDWGQCTATVDTSESAYDFVTPSFVEYAPFVSDGFVSLVGDPQRIPVKILRDTGASESFVCQSVLPFSSVSDTGKVVLVKGIGLQSIPVPLHKIQLCSGFVTGEVVIAVRPSLPIEGIHVILGNNLARDCVFPEQVSPSPVVMNTAVQPGGVDSSQKDFPDVFTACAVTRAMARARDAEPTGVCKFSPAHVFIPKLPPPLLQSDIVEAQREDVGLKKYFDLVACGVDDLDHSYFVKNGLLLRRWSPRGGAVVREQIFQVVMPERFRELVLRAAHGEAAGHFGVRKTYNHLLQHFYWPRIKRDVARFVQACHVCQVAGKPNVVIKPVPLKPIPSVCTPFEHLLIDCVGPLPQSKSGCSYLFTIMCQATRYPAVYALRSITTKSIVKSLSQFISVFGLPKVIQSDRGSNFTSKTFVAALKQLRIQHNLSSAYHAQSQGALERFHATLKSLLRAYCVEMGREWEDGLPWLLLAARAVVQESTGFSPNELVFGHHVRTPLSVLSSDFDPSEVPKSLSDYVCGFRRRLFLACKMANDNLTAAQVKMKKHYDRKAQTRVFSPGDQVLALLPIPGSPFAAKFSGPYNVVRQVSETNYLVATPERRRATQLCHVNLLKPYYASVHSAGGAPEVPVGVVGSAKVPEVDGDMKGPDDGVLHARLNNSEMLAQLDVVLGHIEPQQRDQLTTLILEFSCLFSDVPSCTSWITHDLEVGDAEPVRQRFYRVGPDKRKCLDDSVQYLLDNGLAVPSSSSWSSPCLLVKKPDNTYRFCTDYRKVNAVTKPDSYPLPRIEDCVDQVGAAQYVSKFDLLKGYYQVPLTPRAQEISAFVTPSGLYSYTRMPFGLRNAPSCFQRLMNRVVGGLEGCAVYLDDVVCCSETWEDHLLRIRLLFERFVAATLTVNLAKSEFAQATVVYLGRVVGQGEVRPIRAKVLAIDAFPRPVTKKELMRFLGMIGYYRNFCQNFSSVVAPLTYLLKSSVQFVWTSDCQRAFDNAKLLLTSAPVLSAPRLEDPFQLQVDASQVGAGAVLLQKDVTGVDRPVCYFSKKFNCHQLNYSVIEKEALALIWALQHFDVYVGGGVHPVVVFSDHNPLTFLSSLQNANQRLMRWALFLQPYNLSMRHIKGSDNVIADALSRAPVACW</sequence>
<dbReference type="PANTHER" id="PTHR37984:SF5">
    <property type="entry name" value="PROTEIN NYNRIN-LIKE"/>
    <property type="match status" value="1"/>
</dbReference>
<evidence type="ECO:0000313" key="14">
    <source>
        <dbReference type="EMBL" id="KAL2089167.1"/>
    </source>
</evidence>
<dbReference type="Proteomes" id="UP001591681">
    <property type="component" value="Unassembled WGS sequence"/>
</dbReference>
<dbReference type="Pfam" id="PF02023">
    <property type="entry name" value="SCAN"/>
    <property type="match status" value="1"/>
</dbReference>
<keyword evidence="8" id="KW-0695">RNA-directed DNA polymerase</keyword>
<feature type="domain" description="SCAN box" evidence="11">
    <location>
        <begin position="260"/>
        <end position="339"/>
    </location>
</feature>
<dbReference type="InterPro" id="IPR041588">
    <property type="entry name" value="Integrase_H2C2"/>
</dbReference>
<dbReference type="InterPro" id="IPR000477">
    <property type="entry name" value="RT_dom"/>
</dbReference>
<dbReference type="PROSITE" id="PS50994">
    <property type="entry name" value="INTEGRASE"/>
    <property type="match status" value="1"/>
</dbReference>
<evidence type="ECO:0000259" key="13">
    <source>
        <dbReference type="PROSITE" id="PS50994"/>
    </source>
</evidence>
<evidence type="ECO:0000259" key="12">
    <source>
        <dbReference type="PROSITE" id="PS50878"/>
    </source>
</evidence>
<name>A0ABD1JQM6_9TELE</name>
<evidence type="ECO:0000256" key="6">
    <source>
        <dbReference type="ARBA" id="ARBA00022759"/>
    </source>
</evidence>
<dbReference type="SUPFAM" id="SSF56672">
    <property type="entry name" value="DNA/RNA polymerases"/>
    <property type="match status" value="1"/>
</dbReference>
<dbReference type="CDD" id="cd09274">
    <property type="entry name" value="RNase_HI_RT_Ty3"/>
    <property type="match status" value="1"/>
</dbReference>
<keyword evidence="7" id="KW-0378">Hydrolase</keyword>
<organism evidence="14 15">
    <name type="scientific">Coilia grayii</name>
    <name type="common">Gray's grenadier anchovy</name>
    <dbReference type="NCBI Taxonomy" id="363190"/>
    <lineage>
        <taxon>Eukaryota</taxon>
        <taxon>Metazoa</taxon>
        <taxon>Chordata</taxon>
        <taxon>Craniata</taxon>
        <taxon>Vertebrata</taxon>
        <taxon>Euteleostomi</taxon>
        <taxon>Actinopterygii</taxon>
        <taxon>Neopterygii</taxon>
        <taxon>Teleostei</taxon>
        <taxon>Clupei</taxon>
        <taxon>Clupeiformes</taxon>
        <taxon>Clupeoidei</taxon>
        <taxon>Engraulidae</taxon>
        <taxon>Coilinae</taxon>
        <taxon>Coilia</taxon>
    </lineage>
</organism>
<keyword evidence="15" id="KW-1185">Reference proteome</keyword>
<feature type="region of interest" description="Disordered" evidence="10">
    <location>
        <begin position="59"/>
        <end position="86"/>
    </location>
</feature>
<dbReference type="FunFam" id="1.10.340.70:FF:000001">
    <property type="entry name" value="Retrovirus-related Pol polyprotein from transposon gypsy-like Protein"/>
    <property type="match status" value="1"/>
</dbReference>
<protein>
    <recommendedName>
        <fullName evidence="9">Gypsy retrotransposon integrase-like protein 1</fullName>
        <ecNumber evidence="2">3.1.26.4</ecNumber>
    </recommendedName>
</protein>
<dbReference type="SUPFAM" id="SSF53098">
    <property type="entry name" value="Ribonuclease H-like"/>
    <property type="match status" value="1"/>
</dbReference>
<reference evidence="14 15" key="1">
    <citation type="submission" date="2024-09" db="EMBL/GenBank/DDBJ databases">
        <title>A chromosome-level genome assembly of Gray's grenadier anchovy, Coilia grayii.</title>
        <authorList>
            <person name="Fu Z."/>
        </authorList>
    </citation>
    <scope>NUCLEOTIDE SEQUENCE [LARGE SCALE GENOMIC DNA]</scope>
    <source>
        <strain evidence="14">G4</strain>
        <tissue evidence="14">Muscle</tissue>
    </source>
</reference>
<evidence type="ECO:0000256" key="5">
    <source>
        <dbReference type="ARBA" id="ARBA00022722"/>
    </source>
</evidence>
<accession>A0ABD1JQM6</accession>
<evidence type="ECO:0000256" key="4">
    <source>
        <dbReference type="ARBA" id="ARBA00022695"/>
    </source>
</evidence>
<dbReference type="CDD" id="cd01647">
    <property type="entry name" value="RT_LTR"/>
    <property type="match status" value="1"/>
</dbReference>
<gene>
    <name evidence="14" type="ORF">ACEWY4_016066</name>
</gene>
<evidence type="ECO:0000256" key="3">
    <source>
        <dbReference type="ARBA" id="ARBA00022679"/>
    </source>
</evidence>
<evidence type="ECO:0000313" key="15">
    <source>
        <dbReference type="Proteomes" id="UP001591681"/>
    </source>
</evidence>
<dbReference type="EMBL" id="JBHFQA010000013">
    <property type="protein sequence ID" value="KAL2089167.1"/>
    <property type="molecule type" value="Genomic_DNA"/>
</dbReference>
<dbReference type="EC" id="3.1.26.4" evidence="2"/>
<dbReference type="Pfam" id="PF22938">
    <property type="entry name" value="Integrase_p58_C"/>
    <property type="match status" value="1"/>
</dbReference>
<dbReference type="Pfam" id="PF00665">
    <property type="entry name" value="rve"/>
    <property type="match status" value="1"/>
</dbReference>
<evidence type="ECO:0000256" key="10">
    <source>
        <dbReference type="SAM" id="MobiDB-lite"/>
    </source>
</evidence>
<dbReference type="PANTHER" id="PTHR37984">
    <property type="entry name" value="PROTEIN CBG26694"/>
    <property type="match status" value="1"/>
</dbReference>
<dbReference type="Gene3D" id="1.10.340.70">
    <property type="match status" value="1"/>
</dbReference>
<dbReference type="Gene3D" id="3.30.420.10">
    <property type="entry name" value="Ribonuclease H-like superfamily/Ribonuclease H"/>
    <property type="match status" value="1"/>
</dbReference>
<evidence type="ECO:0000256" key="8">
    <source>
        <dbReference type="ARBA" id="ARBA00022918"/>
    </source>
</evidence>
<dbReference type="FunFam" id="3.30.420.10:FF:000032">
    <property type="entry name" value="Retrovirus-related Pol polyprotein from transposon 297-like Protein"/>
    <property type="match status" value="1"/>
</dbReference>
<dbReference type="Gene3D" id="3.30.70.270">
    <property type="match status" value="2"/>
</dbReference>
<dbReference type="FunFam" id="3.10.20.370:FF:000001">
    <property type="entry name" value="Retrovirus-related Pol polyprotein from transposon 17.6-like protein"/>
    <property type="match status" value="1"/>
</dbReference>
<feature type="domain" description="Integrase catalytic" evidence="13">
    <location>
        <begin position="773"/>
        <end position="931"/>
    </location>
</feature>
<keyword evidence="4" id="KW-0548">Nucleotidyltransferase</keyword>
<dbReference type="InterPro" id="IPR043502">
    <property type="entry name" value="DNA/RNA_pol_sf"/>
</dbReference>
<dbReference type="InterPro" id="IPR041373">
    <property type="entry name" value="RT_RNaseH"/>
</dbReference>
<dbReference type="FunFam" id="3.30.70.270:FF:000026">
    <property type="entry name" value="Transposon Ty3-G Gag-Pol polyprotein"/>
    <property type="match status" value="1"/>
</dbReference>
<dbReference type="Gene3D" id="3.10.10.10">
    <property type="entry name" value="HIV Type 1 Reverse Transcriptase, subunit A, domain 1"/>
    <property type="match status" value="1"/>
</dbReference>
<dbReference type="Pfam" id="PF00078">
    <property type="entry name" value="RVT_1"/>
    <property type="match status" value="1"/>
</dbReference>
<evidence type="ECO:0000256" key="2">
    <source>
        <dbReference type="ARBA" id="ARBA00012180"/>
    </source>
</evidence>
<proteinExistence type="inferred from homology"/>
<dbReference type="SUPFAM" id="SSF47353">
    <property type="entry name" value="Retrovirus capsid dimerization domain-like"/>
    <property type="match status" value="1"/>
</dbReference>
<dbReference type="Gene3D" id="3.10.20.370">
    <property type="match status" value="1"/>
</dbReference>
<dbReference type="Gene3D" id="1.10.4020.10">
    <property type="entry name" value="DNA breaking-rejoining enzymes"/>
    <property type="match status" value="1"/>
</dbReference>
<dbReference type="GO" id="GO:0003964">
    <property type="term" value="F:RNA-directed DNA polymerase activity"/>
    <property type="evidence" value="ECO:0007669"/>
    <property type="project" value="UniProtKB-KW"/>
</dbReference>
<dbReference type="Pfam" id="PF17917">
    <property type="entry name" value="RT_RNaseH"/>
    <property type="match status" value="1"/>
</dbReference>
<evidence type="ECO:0000256" key="7">
    <source>
        <dbReference type="ARBA" id="ARBA00022801"/>
    </source>
</evidence>
<dbReference type="InterPro" id="IPR036397">
    <property type="entry name" value="RNaseH_sf"/>
</dbReference>
<feature type="domain" description="Reverse transcriptase" evidence="12">
    <location>
        <begin position="1174"/>
        <end position="1351"/>
    </location>
</feature>
<keyword evidence="5" id="KW-0540">Nuclease</keyword>
<dbReference type="InterPro" id="IPR050951">
    <property type="entry name" value="Retrovirus_Pol_polyprotein"/>
</dbReference>
<comment type="similarity">
    <text evidence="1">Belongs to the beta type-B retroviral polymerase family. HERV class-II K(HML-2) pol subfamily.</text>
</comment>
<dbReference type="GO" id="GO:0004523">
    <property type="term" value="F:RNA-DNA hybrid ribonuclease activity"/>
    <property type="evidence" value="ECO:0007669"/>
    <property type="project" value="UniProtKB-EC"/>
</dbReference>
<dbReference type="InterPro" id="IPR012337">
    <property type="entry name" value="RNaseH-like_sf"/>
</dbReference>
<evidence type="ECO:0000256" key="1">
    <source>
        <dbReference type="ARBA" id="ARBA00010879"/>
    </source>
</evidence>
<dbReference type="InterPro" id="IPR043128">
    <property type="entry name" value="Rev_trsase/Diguanyl_cyclase"/>
</dbReference>
<keyword evidence="6" id="KW-0255">Endonuclease</keyword>
<dbReference type="Pfam" id="PF17921">
    <property type="entry name" value="Integrase_H2C2"/>
    <property type="match status" value="1"/>
</dbReference>
<comment type="caution">
    <text evidence="14">The sequence shown here is derived from an EMBL/GenBank/DDBJ whole genome shotgun (WGS) entry which is preliminary data.</text>
</comment>
<dbReference type="InterPro" id="IPR054465">
    <property type="entry name" value="Integrase_p58-like_C"/>
</dbReference>
<feature type="compositionally biased region" description="Polar residues" evidence="10">
    <location>
        <begin position="72"/>
        <end position="86"/>
    </location>
</feature>